<name>A0A0A9A1Y0_ARUDO</name>
<proteinExistence type="predicted"/>
<sequence>MINSSGMLMVHSSRLPVSFIREFTETLVIFPVLVLVYLNVNCSGGTFDYVPNHLRTVPELFFSKI</sequence>
<reference evidence="1" key="1">
    <citation type="submission" date="2014-09" db="EMBL/GenBank/DDBJ databases">
        <authorList>
            <person name="Magalhaes I.L.F."/>
            <person name="Oliveira U."/>
            <person name="Santos F.R."/>
            <person name="Vidigal T.H.D.A."/>
            <person name="Brescovit A.D."/>
            <person name="Santos A.J."/>
        </authorList>
    </citation>
    <scope>NUCLEOTIDE SEQUENCE</scope>
    <source>
        <tissue evidence="1">Shoot tissue taken approximately 20 cm above the soil surface</tissue>
    </source>
</reference>
<dbReference type="AlphaFoldDB" id="A0A0A9A1Y0"/>
<reference evidence="1" key="2">
    <citation type="journal article" date="2015" name="Data Brief">
        <title>Shoot transcriptome of the giant reed, Arundo donax.</title>
        <authorList>
            <person name="Barrero R.A."/>
            <person name="Guerrero F.D."/>
            <person name="Moolhuijzen P."/>
            <person name="Goolsby J.A."/>
            <person name="Tidwell J."/>
            <person name="Bellgard S.E."/>
            <person name="Bellgard M.I."/>
        </authorList>
    </citation>
    <scope>NUCLEOTIDE SEQUENCE</scope>
    <source>
        <tissue evidence="1">Shoot tissue taken approximately 20 cm above the soil surface</tissue>
    </source>
</reference>
<dbReference type="EMBL" id="GBRH01256843">
    <property type="protein sequence ID" value="JAD41052.1"/>
    <property type="molecule type" value="Transcribed_RNA"/>
</dbReference>
<evidence type="ECO:0000313" key="1">
    <source>
        <dbReference type="EMBL" id="JAD41052.1"/>
    </source>
</evidence>
<protein>
    <submittedName>
        <fullName evidence="1">Uncharacterized protein</fullName>
    </submittedName>
</protein>
<accession>A0A0A9A1Y0</accession>
<organism evidence="1">
    <name type="scientific">Arundo donax</name>
    <name type="common">Giant reed</name>
    <name type="synonym">Donax arundinaceus</name>
    <dbReference type="NCBI Taxonomy" id="35708"/>
    <lineage>
        <taxon>Eukaryota</taxon>
        <taxon>Viridiplantae</taxon>
        <taxon>Streptophyta</taxon>
        <taxon>Embryophyta</taxon>
        <taxon>Tracheophyta</taxon>
        <taxon>Spermatophyta</taxon>
        <taxon>Magnoliopsida</taxon>
        <taxon>Liliopsida</taxon>
        <taxon>Poales</taxon>
        <taxon>Poaceae</taxon>
        <taxon>PACMAD clade</taxon>
        <taxon>Arundinoideae</taxon>
        <taxon>Arundineae</taxon>
        <taxon>Arundo</taxon>
    </lineage>
</organism>